<name>A0ABS6Z797_9ACTN</name>
<organism evidence="3 4">
    <name type="scientific">Streptomyces bambusae</name>
    <dbReference type="NCBI Taxonomy" id="1550616"/>
    <lineage>
        <taxon>Bacteria</taxon>
        <taxon>Bacillati</taxon>
        <taxon>Actinomycetota</taxon>
        <taxon>Actinomycetes</taxon>
        <taxon>Kitasatosporales</taxon>
        <taxon>Streptomycetaceae</taxon>
        <taxon>Streptomyces</taxon>
    </lineage>
</organism>
<dbReference type="Proteomes" id="UP000812013">
    <property type="component" value="Unassembled WGS sequence"/>
</dbReference>
<dbReference type="Pfam" id="PF17940">
    <property type="entry name" value="TetR_C_31"/>
    <property type="match status" value="1"/>
</dbReference>
<reference evidence="3 4" key="1">
    <citation type="submission" date="2019-12" db="EMBL/GenBank/DDBJ databases">
        <title>Genome sequence of Streptomyces bambusae.</title>
        <authorList>
            <person name="Bansal K."/>
            <person name="Choksket S."/>
            <person name="Korpole S."/>
            <person name="Patil P.B."/>
        </authorList>
    </citation>
    <scope>NUCLEOTIDE SEQUENCE [LARGE SCALE GENOMIC DNA]</scope>
    <source>
        <strain evidence="3 4">SK60</strain>
    </source>
</reference>
<protein>
    <submittedName>
        <fullName evidence="3">TetR family transcriptional regulator</fullName>
    </submittedName>
</protein>
<evidence type="ECO:0000313" key="3">
    <source>
        <dbReference type="EMBL" id="MBW5483638.1"/>
    </source>
</evidence>
<dbReference type="SUPFAM" id="SSF46689">
    <property type="entry name" value="Homeodomain-like"/>
    <property type="match status" value="1"/>
</dbReference>
<evidence type="ECO:0000313" key="4">
    <source>
        <dbReference type="Proteomes" id="UP000812013"/>
    </source>
</evidence>
<sequence length="231" mass="24091">MSSTPDRRTLIADTAIATVAAAGLRGLTHRAVDTAAGLPAGSTSYYFRTRNALIDACYQRLAELDLADVAADAPPQPQPQPQPDGTAGPQSAVREAAAAGLAALLHRWLTTGRERQLARFELTLEAARTPDLRTGLHRAGLGARDRATELLASLGAARPRESAELLVAWTDGLLYDRLAGALAATRPAPDLAELTAAARRMLAAALSDPCRSTGAAGYHPERGTPPGALSC</sequence>
<dbReference type="InterPro" id="IPR009057">
    <property type="entry name" value="Homeodomain-like_sf"/>
</dbReference>
<feature type="compositionally biased region" description="Low complexity" evidence="1">
    <location>
        <begin position="83"/>
        <end position="93"/>
    </location>
</feature>
<dbReference type="Gene3D" id="1.10.357.10">
    <property type="entry name" value="Tetracycline Repressor, domain 2"/>
    <property type="match status" value="1"/>
</dbReference>
<dbReference type="InterPro" id="IPR041583">
    <property type="entry name" value="TetR_C_31"/>
</dbReference>
<gene>
    <name evidence="3" type="ORF">GPJ59_17540</name>
</gene>
<evidence type="ECO:0000256" key="1">
    <source>
        <dbReference type="SAM" id="MobiDB-lite"/>
    </source>
</evidence>
<dbReference type="EMBL" id="WTFF01000115">
    <property type="protein sequence ID" value="MBW5483638.1"/>
    <property type="molecule type" value="Genomic_DNA"/>
</dbReference>
<keyword evidence="4" id="KW-1185">Reference proteome</keyword>
<comment type="caution">
    <text evidence="3">The sequence shown here is derived from an EMBL/GenBank/DDBJ whole genome shotgun (WGS) entry which is preliminary data.</text>
</comment>
<accession>A0ABS6Z797</accession>
<feature type="domain" description="Tetracyclin repressor-like C-terminal group 31" evidence="2">
    <location>
        <begin position="94"/>
        <end position="203"/>
    </location>
</feature>
<evidence type="ECO:0000259" key="2">
    <source>
        <dbReference type="Pfam" id="PF17940"/>
    </source>
</evidence>
<dbReference type="RefSeq" id="WP_219668118.1">
    <property type="nucleotide sequence ID" value="NZ_WTFF01000115.1"/>
</dbReference>
<feature type="region of interest" description="Disordered" evidence="1">
    <location>
        <begin position="71"/>
        <end position="93"/>
    </location>
</feature>
<proteinExistence type="predicted"/>